<evidence type="ECO:0000313" key="2">
    <source>
        <dbReference type="Proteomes" id="UP001214170"/>
    </source>
</evidence>
<accession>A0ABY8GVE0</accession>
<evidence type="ECO:0000313" key="1">
    <source>
        <dbReference type="EMBL" id="WFP08479.1"/>
    </source>
</evidence>
<dbReference type="EMBL" id="CP121261">
    <property type="protein sequence ID" value="WFP08479.1"/>
    <property type="molecule type" value="Genomic_DNA"/>
</dbReference>
<gene>
    <name evidence="1" type="ORF">P8T11_01000</name>
</gene>
<proteinExistence type="predicted"/>
<organism evidence="1 2">
    <name type="scientific">Achromobacter spanius</name>
    <dbReference type="NCBI Taxonomy" id="217203"/>
    <lineage>
        <taxon>Bacteria</taxon>
        <taxon>Pseudomonadati</taxon>
        <taxon>Pseudomonadota</taxon>
        <taxon>Betaproteobacteria</taxon>
        <taxon>Burkholderiales</taxon>
        <taxon>Alcaligenaceae</taxon>
        <taxon>Achromobacter</taxon>
    </lineage>
</organism>
<keyword evidence="2" id="KW-1185">Reference proteome</keyword>
<dbReference type="Proteomes" id="UP001214170">
    <property type="component" value="Chromosome"/>
</dbReference>
<protein>
    <submittedName>
        <fullName evidence="1">Uncharacterized protein</fullName>
    </submittedName>
</protein>
<sequence>MYSMVKFGATVPSAIPDLLNPQLLTFSSDRSMMVVGFEEIDGRRYYQGWRMQWLAAYVRALVRIECLTTTGLIYDHPSAAN</sequence>
<reference evidence="1 2" key="1">
    <citation type="submission" date="2023-03" db="EMBL/GenBank/DDBJ databases">
        <title>Achromobacter spanius LIG8.</title>
        <authorList>
            <person name="Shrestha S."/>
        </authorList>
    </citation>
    <scope>NUCLEOTIDE SEQUENCE [LARGE SCALE GENOMIC DNA]</scope>
    <source>
        <strain evidence="1 2">LIG8</strain>
    </source>
</reference>
<name>A0ABY8GVE0_9BURK</name>
<dbReference type="RefSeq" id="WP_268078743.1">
    <property type="nucleotide sequence ID" value="NZ_CP106885.1"/>
</dbReference>